<reference evidence="1 2" key="1">
    <citation type="journal article" date="2012" name="Front. Microbiol.">
        <title>Complete genome of Ignavibacterium album, a metabolically versatile, flagellated, facultative anaerobe from the phylum Chlorobi.</title>
        <authorList>
            <person name="Liu Z."/>
            <person name="Frigaard N.-U."/>
            <person name="Vogl K."/>
            <person name="Iino T."/>
            <person name="Ohkuma M."/>
            <person name="Overmann J."/>
            <person name="Bryant D.A."/>
        </authorList>
    </citation>
    <scope>NUCLEOTIDE SEQUENCE [LARGE SCALE GENOMIC DNA]</scope>
    <source>
        <strain evidence="2">DSM 19864 / JCM 16511 / NBRC 101810 / Mat9-16</strain>
    </source>
</reference>
<dbReference type="KEGG" id="ial:IALB_0856"/>
<dbReference type="GO" id="GO:0003700">
    <property type="term" value="F:DNA-binding transcription factor activity"/>
    <property type="evidence" value="ECO:0007669"/>
    <property type="project" value="TreeGrafter"/>
</dbReference>
<protein>
    <submittedName>
        <fullName evidence="1">Putative transcriptional regulator</fullName>
    </submittedName>
</protein>
<dbReference type="PANTHER" id="PTHR33221">
    <property type="entry name" value="WINGED HELIX-TURN-HELIX TRANSCRIPTIONAL REGULATOR, RRF2 FAMILY"/>
    <property type="match status" value="1"/>
</dbReference>
<gene>
    <name evidence="1" type="ordered locus">IALB_0856</name>
</gene>
<dbReference type="PROSITE" id="PS01332">
    <property type="entry name" value="HTH_RRF2_1"/>
    <property type="match status" value="1"/>
</dbReference>
<name>I0AHW1_IGNAJ</name>
<dbReference type="STRING" id="945713.IALB_0856"/>
<evidence type="ECO:0000313" key="2">
    <source>
        <dbReference type="Proteomes" id="UP000007394"/>
    </source>
</evidence>
<dbReference type="AlphaFoldDB" id="I0AHW1"/>
<dbReference type="SUPFAM" id="SSF46785">
    <property type="entry name" value="Winged helix' DNA-binding domain"/>
    <property type="match status" value="1"/>
</dbReference>
<proteinExistence type="predicted"/>
<dbReference type="Gene3D" id="1.10.10.10">
    <property type="entry name" value="Winged helix-like DNA-binding domain superfamily/Winged helix DNA-binding domain"/>
    <property type="match status" value="1"/>
</dbReference>
<dbReference type="RefSeq" id="WP_014559724.1">
    <property type="nucleotide sequence ID" value="NC_017464.1"/>
</dbReference>
<dbReference type="InterPro" id="IPR030489">
    <property type="entry name" value="TR_Rrf2-type_CS"/>
</dbReference>
<dbReference type="OrthoDB" id="9808360at2"/>
<dbReference type="GO" id="GO:0005829">
    <property type="term" value="C:cytosol"/>
    <property type="evidence" value="ECO:0007669"/>
    <property type="project" value="TreeGrafter"/>
</dbReference>
<dbReference type="InterPro" id="IPR036390">
    <property type="entry name" value="WH_DNA-bd_sf"/>
</dbReference>
<dbReference type="InterPro" id="IPR036388">
    <property type="entry name" value="WH-like_DNA-bd_sf"/>
</dbReference>
<keyword evidence="2" id="KW-1185">Reference proteome</keyword>
<dbReference type="EMBL" id="CP003418">
    <property type="protein sequence ID" value="AFH48568.1"/>
    <property type="molecule type" value="Genomic_DNA"/>
</dbReference>
<dbReference type="PROSITE" id="PS51197">
    <property type="entry name" value="HTH_RRF2_2"/>
    <property type="match status" value="1"/>
</dbReference>
<evidence type="ECO:0000313" key="1">
    <source>
        <dbReference type="EMBL" id="AFH48568.1"/>
    </source>
</evidence>
<accession>I0AHW1</accession>
<dbReference type="HOGENOM" id="CLU_107144_1_4_10"/>
<dbReference type="eggNOG" id="COG1959">
    <property type="taxonomic scope" value="Bacteria"/>
</dbReference>
<dbReference type="InterPro" id="IPR000944">
    <property type="entry name" value="Tscrpt_reg_Rrf2"/>
</dbReference>
<sequence>MTVIFSKKCEYGLQAVLYMAAREPGCVCPSEEIAKKLKIPKEFVSKILQSLTESGIVDSKKGKSGGFMLAKQPSQIRLIDIVAAIDGLDIFNSCVLGFPSCSPDKPCPVHHKWGELRSKAYEMLAAETMDKFKEKTIDKIGKI</sequence>
<organism evidence="1 2">
    <name type="scientific">Ignavibacterium album (strain DSM 19864 / JCM 16511 / NBRC 101810 / Mat9-16)</name>
    <dbReference type="NCBI Taxonomy" id="945713"/>
    <lineage>
        <taxon>Bacteria</taxon>
        <taxon>Pseudomonadati</taxon>
        <taxon>Ignavibacteriota</taxon>
        <taxon>Ignavibacteria</taxon>
        <taxon>Ignavibacteriales</taxon>
        <taxon>Ignavibacteriaceae</taxon>
        <taxon>Ignavibacterium</taxon>
    </lineage>
</organism>
<dbReference type="Pfam" id="PF02082">
    <property type="entry name" value="Rrf2"/>
    <property type="match status" value="1"/>
</dbReference>
<dbReference type="Proteomes" id="UP000007394">
    <property type="component" value="Chromosome"/>
</dbReference>
<dbReference type="PANTHER" id="PTHR33221:SF15">
    <property type="entry name" value="HTH-TYPE TRANSCRIPTIONAL REGULATOR YWGB-RELATED"/>
    <property type="match status" value="1"/>
</dbReference>
<dbReference type="NCBIfam" id="TIGR00738">
    <property type="entry name" value="rrf2_super"/>
    <property type="match status" value="1"/>
</dbReference>